<dbReference type="SUPFAM" id="SSF53448">
    <property type="entry name" value="Nucleotide-diphospho-sugar transferases"/>
    <property type="match status" value="1"/>
</dbReference>
<evidence type="ECO:0000313" key="3">
    <source>
        <dbReference type="Proteomes" id="UP000282423"/>
    </source>
</evidence>
<dbReference type="Pfam" id="PF00535">
    <property type="entry name" value="Glycos_transf_2"/>
    <property type="match status" value="1"/>
</dbReference>
<keyword evidence="2" id="KW-0808">Transferase</keyword>
<dbReference type="PANTHER" id="PTHR22916:SF3">
    <property type="entry name" value="UDP-GLCNAC:BETAGAL BETA-1,3-N-ACETYLGLUCOSAMINYLTRANSFERASE-LIKE PROTEIN 1"/>
    <property type="match status" value="1"/>
</dbReference>
<dbReference type="Gene3D" id="3.90.550.10">
    <property type="entry name" value="Spore Coat Polysaccharide Biosynthesis Protein SpsA, Chain A"/>
    <property type="match status" value="1"/>
</dbReference>
<feature type="domain" description="Glycosyltransferase 2-like" evidence="1">
    <location>
        <begin position="4"/>
        <end position="165"/>
    </location>
</feature>
<sequence>MTYSIIIPHKNSAELLHRLMKSIPKREDLEIIVVDDFSQENEKEKLQHLQKFYNFKLHLNSIGKGAGASRNIGLEMASGTYVLFADSDDYFTPALAHELDRIPAYDKDLICYKVNSVDSQSYQTSHRHHFFNELITNFQQRGKMDVRYKYSVPWGKVYRRRFIEQHRIRFAEVIAGNDMWFSCLCGILCSSFTVKEEILYTVTVREGSIVNTVNPAYFKSRFDETIRVNDLLRSYHLSRYQYSVLYFVSNAHKFGLKAYVAKQLLAHRSNILIGLEKIFKYKQVLVDRENRRVK</sequence>
<evidence type="ECO:0000313" key="2">
    <source>
        <dbReference type="EMBL" id="RKO68845.1"/>
    </source>
</evidence>
<dbReference type="OrthoDB" id="597270at2"/>
<gene>
    <name evidence="2" type="ORF">D7322_24875</name>
</gene>
<keyword evidence="3" id="KW-1185">Reference proteome</keyword>
<reference evidence="2 3" key="1">
    <citation type="submission" date="2018-10" db="EMBL/GenBank/DDBJ databases">
        <title>Sphingobacterium sp. M05W1-28.</title>
        <authorList>
            <person name="Cai H."/>
        </authorList>
    </citation>
    <scope>NUCLEOTIDE SEQUENCE [LARGE SCALE GENOMIC DNA]</scope>
    <source>
        <strain evidence="2 3">M05W1-28</strain>
    </source>
</reference>
<evidence type="ECO:0000259" key="1">
    <source>
        <dbReference type="Pfam" id="PF00535"/>
    </source>
</evidence>
<dbReference type="AlphaFoldDB" id="A0A420VRD0"/>
<name>A0A420VRD0_9SPHI</name>
<accession>A0A420VRD0</accession>
<protein>
    <submittedName>
        <fullName evidence="2">Glycosyltransferase family 2 protein</fullName>
    </submittedName>
</protein>
<dbReference type="Proteomes" id="UP000282423">
    <property type="component" value="Unassembled WGS sequence"/>
</dbReference>
<dbReference type="RefSeq" id="WP_121126885.1">
    <property type="nucleotide sequence ID" value="NZ_RBWS01000025.1"/>
</dbReference>
<dbReference type="GO" id="GO:0016758">
    <property type="term" value="F:hexosyltransferase activity"/>
    <property type="evidence" value="ECO:0007669"/>
    <property type="project" value="UniProtKB-ARBA"/>
</dbReference>
<comment type="caution">
    <text evidence="2">The sequence shown here is derived from an EMBL/GenBank/DDBJ whole genome shotgun (WGS) entry which is preliminary data.</text>
</comment>
<dbReference type="InterPro" id="IPR001173">
    <property type="entry name" value="Glyco_trans_2-like"/>
</dbReference>
<dbReference type="PANTHER" id="PTHR22916">
    <property type="entry name" value="GLYCOSYLTRANSFERASE"/>
    <property type="match status" value="1"/>
</dbReference>
<dbReference type="EMBL" id="RBWS01000025">
    <property type="protein sequence ID" value="RKO68845.1"/>
    <property type="molecule type" value="Genomic_DNA"/>
</dbReference>
<proteinExistence type="predicted"/>
<dbReference type="InterPro" id="IPR029044">
    <property type="entry name" value="Nucleotide-diphossugar_trans"/>
</dbReference>
<organism evidence="2 3">
    <name type="scientific">Sphingobacterium puteale</name>
    <dbReference type="NCBI Taxonomy" id="2420510"/>
    <lineage>
        <taxon>Bacteria</taxon>
        <taxon>Pseudomonadati</taxon>
        <taxon>Bacteroidota</taxon>
        <taxon>Sphingobacteriia</taxon>
        <taxon>Sphingobacteriales</taxon>
        <taxon>Sphingobacteriaceae</taxon>
        <taxon>Sphingobacterium</taxon>
    </lineage>
</organism>
<dbReference type="CDD" id="cd00761">
    <property type="entry name" value="Glyco_tranf_GTA_type"/>
    <property type="match status" value="1"/>
</dbReference>